<dbReference type="EMBL" id="JACHMI010000001">
    <property type="protein sequence ID" value="MBB6553574.1"/>
    <property type="molecule type" value="Genomic_DNA"/>
</dbReference>
<dbReference type="RefSeq" id="WP_185107847.1">
    <property type="nucleotide sequence ID" value="NZ_BAAAXY010000154.1"/>
</dbReference>
<organism evidence="1 2">
    <name type="scientific">Nonomuraea rubra</name>
    <dbReference type="NCBI Taxonomy" id="46180"/>
    <lineage>
        <taxon>Bacteria</taxon>
        <taxon>Bacillati</taxon>
        <taxon>Actinomycetota</taxon>
        <taxon>Actinomycetes</taxon>
        <taxon>Streptosporangiales</taxon>
        <taxon>Streptosporangiaceae</taxon>
        <taxon>Nonomuraea</taxon>
    </lineage>
</organism>
<accession>A0A7X0U3J8</accession>
<dbReference type="Proteomes" id="UP000565579">
    <property type="component" value="Unassembled WGS sequence"/>
</dbReference>
<reference evidence="1 2" key="1">
    <citation type="submission" date="2020-08" db="EMBL/GenBank/DDBJ databases">
        <title>Sequencing the genomes of 1000 actinobacteria strains.</title>
        <authorList>
            <person name="Klenk H.-P."/>
        </authorList>
    </citation>
    <scope>NUCLEOTIDE SEQUENCE [LARGE SCALE GENOMIC DNA]</scope>
    <source>
        <strain evidence="1 2">DSM 43768</strain>
    </source>
</reference>
<proteinExistence type="predicted"/>
<comment type="caution">
    <text evidence="1">The sequence shown here is derived from an EMBL/GenBank/DDBJ whole genome shotgun (WGS) entry which is preliminary data.</text>
</comment>
<dbReference type="AlphaFoldDB" id="A0A7X0U3J8"/>
<evidence type="ECO:0000313" key="1">
    <source>
        <dbReference type="EMBL" id="MBB6553574.1"/>
    </source>
</evidence>
<gene>
    <name evidence="1" type="ORF">HD593_008369</name>
</gene>
<name>A0A7X0U3J8_9ACTN</name>
<evidence type="ECO:0000313" key="2">
    <source>
        <dbReference type="Proteomes" id="UP000565579"/>
    </source>
</evidence>
<keyword evidence="2" id="KW-1185">Reference proteome</keyword>
<protein>
    <submittedName>
        <fullName evidence="1">Uncharacterized protein</fullName>
    </submittedName>
</protein>
<sequence length="62" mass="6898">MTNGAFGSVTIPTDKPADLWQVRWRTRVSVGGASSTWSEWQTLKVDLAKPSSPISTLRLPRR</sequence>